<protein>
    <submittedName>
        <fullName evidence="3">LETM1 domain-containing protein</fullName>
    </submittedName>
</protein>
<dbReference type="AlphaFoldDB" id="A0A0N4YQE5"/>
<evidence type="ECO:0000313" key="1">
    <source>
        <dbReference type="EMBL" id="VDL83202.1"/>
    </source>
</evidence>
<sequence length="140" mass="15881">MSKHVFLQLILAVQKNALDYRLVTNAPLLAIIGLSLAVPFPVHEEILQEDYDLWPRHRSGSILVGTKVQLLRMACSIELGMRGHNGVRKRANALQRLLHQCGQYSVAVAKAVQLRTAEHKSQRYEGRLFESRAERKKNIS</sequence>
<accession>A0A0N4YQE5</accession>
<dbReference type="Proteomes" id="UP000271162">
    <property type="component" value="Unassembled WGS sequence"/>
</dbReference>
<proteinExistence type="predicted"/>
<name>A0A0N4YQE5_NIPBR</name>
<keyword evidence="2" id="KW-1185">Reference proteome</keyword>
<dbReference type="WBParaSite" id="NBR_0001946701-mRNA-1">
    <property type="protein sequence ID" value="NBR_0001946701-mRNA-1"/>
    <property type="gene ID" value="NBR_0001946701"/>
</dbReference>
<reference evidence="3" key="1">
    <citation type="submission" date="2017-02" db="UniProtKB">
        <authorList>
            <consortium name="WormBaseParasite"/>
        </authorList>
    </citation>
    <scope>IDENTIFICATION</scope>
</reference>
<evidence type="ECO:0000313" key="2">
    <source>
        <dbReference type="Proteomes" id="UP000271162"/>
    </source>
</evidence>
<organism evidence="3">
    <name type="scientific">Nippostrongylus brasiliensis</name>
    <name type="common">Rat hookworm</name>
    <dbReference type="NCBI Taxonomy" id="27835"/>
    <lineage>
        <taxon>Eukaryota</taxon>
        <taxon>Metazoa</taxon>
        <taxon>Ecdysozoa</taxon>
        <taxon>Nematoda</taxon>
        <taxon>Chromadorea</taxon>
        <taxon>Rhabditida</taxon>
        <taxon>Rhabditina</taxon>
        <taxon>Rhabditomorpha</taxon>
        <taxon>Strongyloidea</taxon>
        <taxon>Heligmosomidae</taxon>
        <taxon>Nippostrongylus</taxon>
    </lineage>
</organism>
<gene>
    <name evidence="1" type="ORF">NBR_LOCUS19468</name>
</gene>
<evidence type="ECO:0000313" key="3">
    <source>
        <dbReference type="WBParaSite" id="NBR_0001946701-mRNA-1"/>
    </source>
</evidence>
<reference evidence="1 2" key="2">
    <citation type="submission" date="2018-11" db="EMBL/GenBank/DDBJ databases">
        <authorList>
            <consortium name="Pathogen Informatics"/>
        </authorList>
    </citation>
    <scope>NUCLEOTIDE SEQUENCE [LARGE SCALE GENOMIC DNA]</scope>
</reference>
<dbReference type="EMBL" id="UYSL01024204">
    <property type="protein sequence ID" value="VDL83202.1"/>
    <property type="molecule type" value="Genomic_DNA"/>
</dbReference>